<dbReference type="KEGG" id="spai:FPZ24_05235"/>
<name>A0A5B8LFG9_9SPHN</name>
<feature type="chain" id="PRO_5023156197" description="Carboxylic ester hydrolase" evidence="3">
    <location>
        <begin position="19"/>
        <end position="544"/>
    </location>
</feature>
<accession>A0A5B8LFG9</accession>
<dbReference type="PROSITE" id="PS00941">
    <property type="entry name" value="CARBOXYLESTERASE_B_2"/>
    <property type="match status" value="1"/>
</dbReference>
<keyword evidence="3" id="KW-0732">Signal</keyword>
<dbReference type="SUPFAM" id="SSF53474">
    <property type="entry name" value="alpha/beta-Hydrolases"/>
    <property type="match status" value="1"/>
</dbReference>
<dbReference type="PANTHER" id="PTHR11559">
    <property type="entry name" value="CARBOXYLESTERASE"/>
    <property type="match status" value="1"/>
</dbReference>
<sequence length="544" mass="57512">MIARLIALLGVASLSIAAADKPVVTSSAGAVAGTTDGNIRVFKGIPYAQPPIGPLRWRPTQPLPRWSGTRDASDYGPACIQLQSPKPVSVYSPAAPLPTSEDCLTLNIWTPANAAKAPVFVWIHGGALSGGSSREPLYDGKKLAERGIIVVSINYRLGVLGFLAHPALSAESPQHVSGNYGLLDQIAALTWVKRNIAAFGGDAGNVTIAGESAGGLSVMYLMASPYARGLFAKAIAESAYMVSMPELKTARGDQIAAEAAGTLLAGGLQAPDIATLRGMKPDELSLAATKLGYAPWITVDGKLVPEQLVATFDKGKQAPVPLLAGFNSGEIRSLMILAPKVPGNAAKYEAAIRERYGDLASEFLRLYPSTDMKESILAATRDALYGWTAQRLVSKQAALGQPSYLYLWDHSYPAEDAAGLHGFHASELPYVFDNTDRTGPLWPAIPATPGEAAMADAMADYWASFVRTGRPQAANAPVWPAYDVKAGNYMLLADTPKPNANLFPGMYALNERIVCRRAANGKIPWHWNFGLAAPAMAAATPGCG</sequence>
<dbReference type="InterPro" id="IPR019819">
    <property type="entry name" value="Carboxylesterase_B_CS"/>
</dbReference>
<dbReference type="PROSITE" id="PS00122">
    <property type="entry name" value="CARBOXYLESTERASE_B_1"/>
    <property type="match status" value="1"/>
</dbReference>
<dbReference type="EMBL" id="CP042306">
    <property type="protein sequence ID" value="QDZ06957.1"/>
    <property type="molecule type" value="Genomic_DNA"/>
</dbReference>
<dbReference type="Pfam" id="PF00135">
    <property type="entry name" value="COesterase"/>
    <property type="match status" value="1"/>
</dbReference>
<evidence type="ECO:0000313" key="5">
    <source>
        <dbReference type="EMBL" id="QDZ06957.1"/>
    </source>
</evidence>
<dbReference type="OrthoDB" id="9775851at2"/>
<feature type="signal peptide" evidence="3">
    <location>
        <begin position="1"/>
        <end position="18"/>
    </location>
</feature>
<dbReference type="InterPro" id="IPR002018">
    <property type="entry name" value="CarbesteraseB"/>
</dbReference>
<organism evidence="5 6">
    <name type="scientific">Sphingomonas panacisoli</name>
    <dbReference type="NCBI Taxonomy" id="1813879"/>
    <lineage>
        <taxon>Bacteria</taxon>
        <taxon>Pseudomonadati</taxon>
        <taxon>Pseudomonadota</taxon>
        <taxon>Alphaproteobacteria</taxon>
        <taxon>Sphingomonadales</taxon>
        <taxon>Sphingomonadaceae</taxon>
        <taxon>Sphingomonas</taxon>
    </lineage>
</organism>
<dbReference type="InterPro" id="IPR029058">
    <property type="entry name" value="AB_hydrolase_fold"/>
</dbReference>
<dbReference type="AlphaFoldDB" id="A0A5B8LFG9"/>
<protein>
    <recommendedName>
        <fullName evidence="3">Carboxylic ester hydrolase</fullName>
        <ecNumber evidence="3">3.1.1.-</ecNumber>
    </recommendedName>
</protein>
<evidence type="ECO:0000259" key="4">
    <source>
        <dbReference type="Pfam" id="PF00135"/>
    </source>
</evidence>
<dbReference type="EC" id="3.1.1.-" evidence="3"/>
<dbReference type="InterPro" id="IPR050309">
    <property type="entry name" value="Type-B_Carboxylest/Lipase"/>
</dbReference>
<dbReference type="GO" id="GO:0016787">
    <property type="term" value="F:hydrolase activity"/>
    <property type="evidence" value="ECO:0007669"/>
    <property type="project" value="UniProtKB-KW"/>
</dbReference>
<keyword evidence="6" id="KW-1185">Reference proteome</keyword>
<evidence type="ECO:0000313" key="6">
    <source>
        <dbReference type="Proteomes" id="UP000315673"/>
    </source>
</evidence>
<keyword evidence="2 3" id="KW-0378">Hydrolase</keyword>
<dbReference type="InterPro" id="IPR019826">
    <property type="entry name" value="Carboxylesterase_B_AS"/>
</dbReference>
<dbReference type="RefSeq" id="WP_146570041.1">
    <property type="nucleotide sequence ID" value="NZ_CP042306.1"/>
</dbReference>
<dbReference type="Gene3D" id="3.40.50.1820">
    <property type="entry name" value="alpha/beta hydrolase"/>
    <property type="match status" value="1"/>
</dbReference>
<dbReference type="Proteomes" id="UP000315673">
    <property type="component" value="Chromosome"/>
</dbReference>
<reference evidence="5 6" key="1">
    <citation type="submission" date="2019-07" db="EMBL/GenBank/DDBJ databases">
        <title>Full genome sequence of Sphingomonas sp. 4R-6-7(HKS19).</title>
        <authorList>
            <person name="Im W.-T."/>
        </authorList>
    </citation>
    <scope>NUCLEOTIDE SEQUENCE [LARGE SCALE GENOMIC DNA]</scope>
    <source>
        <strain evidence="5 6">HKS19</strain>
    </source>
</reference>
<gene>
    <name evidence="5" type="ORF">FPZ24_05235</name>
</gene>
<proteinExistence type="inferred from homology"/>
<evidence type="ECO:0000256" key="1">
    <source>
        <dbReference type="ARBA" id="ARBA00005964"/>
    </source>
</evidence>
<evidence type="ECO:0000256" key="3">
    <source>
        <dbReference type="RuleBase" id="RU361235"/>
    </source>
</evidence>
<comment type="similarity">
    <text evidence="1 3">Belongs to the type-B carboxylesterase/lipase family.</text>
</comment>
<evidence type="ECO:0000256" key="2">
    <source>
        <dbReference type="ARBA" id="ARBA00022801"/>
    </source>
</evidence>
<feature type="domain" description="Carboxylesterase type B" evidence="4">
    <location>
        <begin position="21"/>
        <end position="497"/>
    </location>
</feature>